<evidence type="ECO:0000313" key="2">
    <source>
        <dbReference type="EMBL" id="KAF5557454.1"/>
    </source>
</evidence>
<dbReference type="EMBL" id="JAAOAM010000020">
    <property type="protein sequence ID" value="KAF5557454.1"/>
    <property type="molecule type" value="Genomic_DNA"/>
</dbReference>
<feature type="compositionally biased region" description="Low complexity" evidence="1">
    <location>
        <begin position="981"/>
        <end position="993"/>
    </location>
</feature>
<feature type="compositionally biased region" description="Polar residues" evidence="1">
    <location>
        <begin position="1018"/>
        <end position="1027"/>
    </location>
</feature>
<feature type="compositionally biased region" description="Polar residues" evidence="1">
    <location>
        <begin position="971"/>
        <end position="980"/>
    </location>
</feature>
<feature type="compositionally biased region" description="Polar residues" evidence="1">
    <location>
        <begin position="1062"/>
        <end position="1073"/>
    </location>
</feature>
<feature type="region of interest" description="Disordered" evidence="1">
    <location>
        <begin position="963"/>
        <end position="1073"/>
    </location>
</feature>
<organism evidence="2 3">
    <name type="scientific">Fusarium mexicanum</name>
    <dbReference type="NCBI Taxonomy" id="751941"/>
    <lineage>
        <taxon>Eukaryota</taxon>
        <taxon>Fungi</taxon>
        <taxon>Dikarya</taxon>
        <taxon>Ascomycota</taxon>
        <taxon>Pezizomycotina</taxon>
        <taxon>Sordariomycetes</taxon>
        <taxon>Hypocreomycetidae</taxon>
        <taxon>Hypocreales</taxon>
        <taxon>Nectriaceae</taxon>
        <taxon>Fusarium</taxon>
        <taxon>Fusarium fujikuroi species complex</taxon>
    </lineage>
</organism>
<dbReference type="Proteomes" id="UP000522262">
    <property type="component" value="Unassembled WGS sequence"/>
</dbReference>
<comment type="caution">
    <text evidence="2">The sequence shown here is derived from an EMBL/GenBank/DDBJ whole genome shotgun (WGS) entry which is preliminary data.</text>
</comment>
<reference evidence="2 3" key="1">
    <citation type="submission" date="2020-05" db="EMBL/GenBank/DDBJ databases">
        <title>Identification and distribution of gene clusters putatively required for synthesis of sphingolipid metabolism inhibitors in phylogenetically diverse species of the filamentous fungus Fusarium.</title>
        <authorList>
            <person name="Kim H.-S."/>
            <person name="Busman M."/>
            <person name="Brown D.W."/>
            <person name="Divon H."/>
            <person name="Uhlig S."/>
            <person name="Proctor R.H."/>
        </authorList>
    </citation>
    <scope>NUCLEOTIDE SEQUENCE [LARGE SCALE GENOMIC DNA]</scope>
    <source>
        <strain evidence="2 3">NRRL 53147</strain>
    </source>
</reference>
<protein>
    <submittedName>
        <fullName evidence="2">Uncharacterized protein</fullName>
    </submittedName>
</protein>
<sequence length="1073" mass="121518">MNVLQKQLLEFADDAPAYETFTLMSYLNTLVQNLDALMDPSEFISKPIFPILSPTGESKRVCGDTNFFIVDDMRLFNLFRDRTNMLAFTRSQVMRIDPLFKWLNMQKRYLTLQAKYAVDWPCEGKLRKIEWDIGQKAEALLRIAAYFRSCRTENDFDRNELLQSLRHAIMIEVEDMFSETELIVIDTRDSQHSAGEPSNVVKDTYPQLKLTNSESRRVIAYVAADKKQQELAIAVALPRLLMEWLMIPLNYYDGGRGGRVNIPELGVSPVKSALNAPPELGNDILEVEGIEQPFPIQQDRRGAPENEECLDQVETDAGDSNTSTNNSSRTPLGTGPCYSSTRNYPELPRMGFYMSLCETDRRAAVTGLTTVTEDYQVTFGTVRVELGVILNIGVPPTTDNFGGAGVLSRKLSTKKKPSLKQLDSRFDLRYVAESTIALLIKHKDVSPQAAELSDTLPTLYYSLSRVCLRDVFISDPEIASNSKYIRDQFEKHSLLWHHGWRSPSECCINDKEKTIKKFYENVLLIWQPENTWRTAIRELEYQRAREASASIDDVSFLYYALQRMTDPFSFHHASPGEGQEEEQRIIDSKKAIIEEEREFVRAAFYSQSWIAVEHNKGVKWLRRVDCIWKPHHNHTGKVDLSGRYDNVINFLFKIINVERFPREVYEVSPIPPDPALLRRRRAALVDVDGTILANIPSDPHEALTSNYFPVYTTASSVELMPADDYFLIADDLMLEIMFRDQVPMLVPNKMKRLETDFEWLEMTYKYISNNVIERLIWPTGAKQRKLDWDIAEKAEAIVSIAAHFQSPRARNTLARRKLLTILKEGEIFAVEGAELMAGLFTTAPGSYSMGPCFNNEQGFVAPSTRLPVSVSITDSGMTLDKLVVHISADGADIRRAYGDGLPMRLLHWLMVNPETMRLNQKLSGRAQTILRSVLCTPPDLVNAILEEKKIKLVRDLDLPTGLSSEELESKATPTSASNTISMTPDSSTPADSPSDQHPHQHSPEVTTAVPKTGPIETPVTQAASSEQFHMEFKPSTTTQRRFLVPKSRRSTPHSPEEAVPASPTSSDNPPWMH</sequence>
<feature type="compositionally biased region" description="Low complexity" evidence="1">
    <location>
        <begin position="320"/>
        <end position="330"/>
    </location>
</feature>
<proteinExistence type="predicted"/>
<name>A0A8H5NA53_9HYPO</name>
<feature type="region of interest" description="Disordered" evidence="1">
    <location>
        <begin position="315"/>
        <end position="337"/>
    </location>
</feature>
<evidence type="ECO:0000313" key="3">
    <source>
        <dbReference type="Proteomes" id="UP000522262"/>
    </source>
</evidence>
<keyword evidence="3" id="KW-1185">Reference proteome</keyword>
<evidence type="ECO:0000256" key="1">
    <source>
        <dbReference type="SAM" id="MobiDB-lite"/>
    </source>
</evidence>
<gene>
    <name evidence="2" type="ORF">FMEXI_777</name>
</gene>
<accession>A0A8H5NA53</accession>
<dbReference type="AlphaFoldDB" id="A0A8H5NA53"/>